<protein>
    <submittedName>
        <fullName evidence="11">Sugar transferase</fullName>
    </submittedName>
</protein>
<evidence type="ECO:0000256" key="4">
    <source>
        <dbReference type="ARBA" id="ARBA00022679"/>
    </source>
</evidence>
<keyword evidence="5 9" id="KW-0812">Transmembrane</keyword>
<dbReference type="EMBL" id="JAATOP010000006">
    <property type="protein sequence ID" value="NIY72821.1"/>
    <property type="molecule type" value="Genomic_DNA"/>
</dbReference>
<keyword evidence="12" id="KW-1185">Reference proteome</keyword>
<keyword evidence="6 9" id="KW-1133">Transmembrane helix</keyword>
<organism evidence="11 12">
    <name type="scientific">Marivivens donghaensis</name>
    <dbReference type="NCBI Taxonomy" id="1699413"/>
    <lineage>
        <taxon>Bacteria</taxon>
        <taxon>Pseudomonadati</taxon>
        <taxon>Pseudomonadota</taxon>
        <taxon>Alphaproteobacteria</taxon>
        <taxon>Rhodobacterales</taxon>
        <taxon>Paracoccaceae</taxon>
        <taxon>Marivivens group</taxon>
        <taxon>Marivivens</taxon>
    </lineage>
</organism>
<evidence type="ECO:0000256" key="9">
    <source>
        <dbReference type="SAM" id="Phobius"/>
    </source>
</evidence>
<dbReference type="RefSeq" id="WP_167638207.1">
    <property type="nucleotide sequence ID" value="NZ_JAATOP010000006.1"/>
</dbReference>
<evidence type="ECO:0000256" key="6">
    <source>
        <dbReference type="ARBA" id="ARBA00022989"/>
    </source>
</evidence>
<feature type="domain" description="Bacterial sugar transferase" evidence="10">
    <location>
        <begin position="29"/>
        <end position="221"/>
    </location>
</feature>
<evidence type="ECO:0000313" key="12">
    <source>
        <dbReference type="Proteomes" id="UP000709466"/>
    </source>
</evidence>
<evidence type="ECO:0000256" key="2">
    <source>
        <dbReference type="ARBA" id="ARBA00006464"/>
    </source>
</evidence>
<comment type="subcellular location">
    <subcellularLocation>
        <location evidence="1">Cell membrane</location>
    </subcellularLocation>
</comment>
<dbReference type="InterPro" id="IPR003362">
    <property type="entry name" value="Bact_transf"/>
</dbReference>
<name>A0ABX0VXV1_9RHOB</name>
<keyword evidence="7 9" id="KW-0472">Membrane</keyword>
<evidence type="ECO:0000256" key="8">
    <source>
        <dbReference type="ARBA" id="ARBA00023169"/>
    </source>
</evidence>
<feature type="transmembrane region" description="Helical" evidence="9">
    <location>
        <begin position="34"/>
        <end position="55"/>
    </location>
</feature>
<evidence type="ECO:0000259" key="10">
    <source>
        <dbReference type="Pfam" id="PF02397"/>
    </source>
</evidence>
<keyword evidence="4 11" id="KW-0808">Transferase</keyword>
<dbReference type="PANTHER" id="PTHR30576:SF4">
    <property type="entry name" value="UNDECAPRENYL-PHOSPHATE GALACTOSE PHOSPHOTRANSFERASE"/>
    <property type="match status" value="1"/>
</dbReference>
<dbReference type="Proteomes" id="UP000709466">
    <property type="component" value="Unassembled WGS sequence"/>
</dbReference>
<comment type="caution">
    <text evidence="11">The sequence shown here is derived from an EMBL/GenBank/DDBJ whole genome shotgun (WGS) entry which is preliminary data.</text>
</comment>
<evidence type="ECO:0000256" key="1">
    <source>
        <dbReference type="ARBA" id="ARBA00004236"/>
    </source>
</evidence>
<dbReference type="GO" id="GO:0016740">
    <property type="term" value="F:transferase activity"/>
    <property type="evidence" value="ECO:0007669"/>
    <property type="project" value="UniProtKB-KW"/>
</dbReference>
<comment type="similarity">
    <text evidence="2">Belongs to the bacterial sugar transferase family.</text>
</comment>
<sequence>MTDISNYEATTQSDVSVSASGGIYEKFGKRVVDLVLSLMLAPLIVPVIAVLWFIVRRDGSAGFFMQDRVGKDGKVFSCMKLRTMVPNAEKVLDDMIASDPKVAHEWHVHQKLERDPRITKIGRLLRATSLDELPQFFNVVRGDMSFVGPRPFLPSQEQLYVDAGGEGYYRVRPGITGPWQVDGRGITTFCDRVAYDETYVDGLSLKGDATFIYKTVGVVLKRTGH</sequence>
<evidence type="ECO:0000313" key="11">
    <source>
        <dbReference type="EMBL" id="NIY72821.1"/>
    </source>
</evidence>
<dbReference type="PANTHER" id="PTHR30576">
    <property type="entry name" value="COLANIC BIOSYNTHESIS UDP-GLUCOSE LIPID CARRIER TRANSFERASE"/>
    <property type="match status" value="1"/>
</dbReference>
<evidence type="ECO:0000256" key="5">
    <source>
        <dbReference type="ARBA" id="ARBA00022692"/>
    </source>
</evidence>
<evidence type="ECO:0000256" key="3">
    <source>
        <dbReference type="ARBA" id="ARBA00022475"/>
    </source>
</evidence>
<keyword evidence="3" id="KW-1003">Cell membrane</keyword>
<evidence type="ECO:0000256" key="7">
    <source>
        <dbReference type="ARBA" id="ARBA00023136"/>
    </source>
</evidence>
<accession>A0ABX0VXV1</accession>
<dbReference type="Pfam" id="PF02397">
    <property type="entry name" value="Bac_transf"/>
    <property type="match status" value="1"/>
</dbReference>
<gene>
    <name evidence="11" type="ORF">HCZ30_10305</name>
</gene>
<keyword evidence="8" id="KW-0270">Exopolysaccharide synthesis</keyword>
<proteinExistence type="inferred from homology"/>
<reference evidence="11 12" key="1">
    <citation type="submission" date="2020-03" db="EMBL/GenBank/DDBJ databases">
        <title>Bacterial isolates of synthetic phycosphere.</title>
        <authorList>
            <person name="Fu H."/>
            <person name="Moran M.A."/>
        </authorList>
    </citation>
    <scope>NUCLEOTIDE SEQUENCE [LARGE SCALE GENOMIC DNA]</scope>
    <source>
        <strain evidence="11 12">HF1</strain>
    </source>
</reference>